<name>A0A2T1A700_9ACTN</name>
<dbReference type="SUPFAM" id="SSF53335">
    <property type="entry name" value="S-adenosyl-L-methionine-dependent methyltransferases"/>
    <property type="match status" value="1"/>
</dbReference>
<keyword evidence="4" id="KW-1185">Reference proteome</keyword>
<feature type="region of interest" description="Disordered" evidence="1">
    <location>
        <begin position="1"/>
        <end position="21"/>
    </location>
</feature>
<dbReference type="InterPro" id="IPR029063">
    <property type="entry name" value="SAM-dependent_MTases_sf"/>
</dbReference>
<comment type="caution">
    <text evidence="3">The sequence shown here is derived from an EMBL/GenBank/DDBJ whole genome shotgun (WGS) entry which is preliminary data.</text>
</comment>
<evidence type="ECO:0000313" key="4">
    <source>
        <dbReference type="Proteomes" id="UP000237752"/>
    </source>
</evidence>
<evidence type="ECO:0000256" key="1">
    <source>
        <dbReference type="SAM" id="MobiDB-lite"/>
    </source>
</evidence>
<dbReference type="InterPro" id="IPR013217">
    <property type="entry name" value="Methyltransf_12"/>
</dbReference>
<dbReference type="Gene3D" id="3.40.50.150">
    <property type="entry name" value="Vaccinia Virus protein VP39"/>
    <property type="match status" value="1"/>
</dbReference>
<dbReference type="EMBL" id="PVUE01000001">
    <property type="protein sequence ID" value="PRZ44376.1"/>
    <property type="molecule type" value="Genomic_DNA"/>
</dbReference>
<proteinExistence type="predicted"/>
<feature type="domain" description="Methyltransferase type 12" evidence="2">
    <location>
        <begin position="58"/>
        <end position="146"/>
    </location>
</feature>
<dbReference type="Proteomes" id="UP000237752">
    <property type="component" value="Unassembled WGS sequence"/>
</dbReference>
<dbReference type="OrthoDB" id="4484556at2"/>
<organism evidence="3 4">
    <name type="scientific">Antricoccus suffuscus</name>
    <dbReference type="NCBI Taxonomy" id="1629062"/>
    <lineage>
        <taxon>Bacteria</taxon>
        <taxon>Bacillati</taxon>
        <taxon>Actinomycetota</taxon>
        <taxon>Actinomycetes</taxon>
        <taxon>Geodermatophilales</taxon>
        <taxon>Antricoccaceae</taxon>
        <taxon>Antricoccus</taxon>
    </lineage>
</organism>
<dbReference type="AlphaFoldDB" id="A0A2T1A700"/>
<dbReference type="Pfam" id="PF08242">
    <property type="entry name" value="Methyltransf_12"/>
    <property type="match status" value="1"/>
</dbReference>
<keyword evidence="3" id="KW-0808">Transferase</keyword>
<evidence type="ECO:0000313" key="3">
    <source>
        <dbReference type="EMBL" id="PRZ44376.1"/>
    </source>
</evidence>
<evidence type="ECO:0000259" key="2">
    <source>
        <dbReference type="Pfam" id="PF08242"/>
    </source>
</evidence>
<keyword evidence="3" id="KW-0489">Methyltransferase</keyword>
<dbReference type="GO" id="GO:0008168">
    <property type="term" value="F:methyltransferase activity"/>
    <property type="evidence" value="ECO:0007669"/>
    <property type="project" value="UniProtKB-KW"/>
</dbReference>
<gene>
    <name evidence="3" type="ORF">CLV47_101502</name>
</gene>
<sequence>MTMTNEPVDKTDATEPSTAGTKYADRLTRLSGQRWKQALDVQAPYRRNIQRLTLGKTLDVGCGIGRNLAYLSKESVGVDHNPHSIQVARDRGLDAYTTDEFFDNPQVAVKGGYDALLAAHLVEHMPLDQTVEIMESYLPFLKDGARCVFICPQEMGYKTDDTHVLFADFAVLQEVCGRLGLKFEYEYSFPFPRVVGKVFPYNEFVVVSRKG</sequence>
<dbReference type="GO" id="GO:0032259">
    <property type="term" value="P:methylation"/>
    <property type="evidence" value="ECO:0007669"/>
    <property type="project" value="UniProtKB-KW"/>
</dbReference>
<protein>
    <submittedName>
        <fullName evidence="3">Methyltransferase family protein</fullName>
    </submittedName>
</protein>
<reference evidence="3 4" key="1">
    <citation type="submission" date="2018-03" db="EMBL/GenBank/DDBJ databases">
        <title>Genomic Encyclopedia of Archaeal and Bacterial Type Strains, Phase II (KMG-II): from individual species to whole genera.</title>
        <authorList>
            <person name="Goeker M."/>
        </authorList>
    </citation>
    <scope>NUCLEOTIDE SEQUENCE [LARGE SCALE GENOMIC DNA]</scope>
    <source>
        <strain evidence="3 4">DSM 100065</strain>
    </source>
</reference>
<accession>A0A2T1A700</accession>